<protein>
    <recommendedName>
        <fullName evidence="4">Large ribosomal subunit protein bL12</fullName>
    </recommendedName>
</protein>
<dbReference type="InterPro" id="IPR008932">
    <property type="entry name" value="Ribosomal_bL12_oligo"/>
</dbReference>
<feature type="domain" description="Large ribosomal subunit protein bL12 oligomerization" evidence="6">
    <location>
        <begin position="5"/>
        <end position="52"/>
    </location>
</feature>
<dbReference type="GO" id="GO:0003729">
    <property type="term" value="F:mRNA binding"/>
    <property type="evidence" value="ECO:0007669"/>
    <property type="project" value="TreeGrafter"/>
</dbReference>
<evidence type="ECO:0000256" key="3">
    <source>
        <dbReference type="ARBA" id="ARBA00023274"/>
    </source>
</evidence>
<dbReference type="SUPFAM" id="SSF48300">
    <property type="entry name" value="Ribosomal protein L7/12, oligomerisation (N-terminal) domain"/>
    <property type="match status" value="1"/>
</dbReference>
<comment type="similarity">
    <text evidence="1 4">Belongs to the bacterial ribosomal protein bL12 family.</text>
</comment>
<dbReference type="InterPro" id="IPR036235">
    <property type="entry name" value="Ribosomal_bL12_oligo_N_sf"/>
</dbReference>
<keyword evidence="3 4" id="KW-0687">Ribonucleoprotein</keyword>
<dbReference type="Proteomes" id="UP000218113">
    <property type="component" value="Unassembled WGS sequence"/>
</dbReference>
<dbReference type="Gene3D" id="3.30.1390.10">
    <property type="match status" value="1"/>
</dbReference>
<dbReference type="NCBIfam" id="TIGR00855">
    <property type="entry name" value="L12"/>
    <property type="match status" value="1"/>
</dbReference>
<evidence type="ECO:0000259" key="6">
    <source>
        <dbReference type="Pfam" id="PF16320"/>
    </source>
</evidence>
<accession>A0A2A4T882</accession>
<evidence type="ECO:0000256" key="4">
    <source>
        <dbReference type="HAMAP-Rule" id="MF_00368"/>
    </source>
</evidence>
<dbReference type="InterPro" id="IPR000206">
    <property type="entry name" value="Ribosomal_bL12"/>
</dbReference>
<name>A0A2A4T882_9DELT</name>
<dbReference type="FunFam" id="3.30.1390.10:FF:000001">
    <property type="entry name" value="50S ribosomal protein L7/L12"/>
    <property type="match status" value="1"/>
</dbReference>
<dbReference type="InterPro" id="IPR013823">
    <property type="entry name" value="Ribosomal_bL12_C"/>
</dbReference>
<evidence type="ECO:0000313" key="7">
    <source>
        <dbReference type="EMBL" id="PCI29499.1"/>
    </source>
</evidence>
<proteinExistence type="inferred from homology"/>
<dbReference type="Pfam" id="PF16320">
    <property type="entry name" value="Ribosomal_L12_N"/>
    <property type="match status" value="1"/>
</dbReference>
<organism evidence="7 8">
    <name type="scientific">SAR324 cluster bacterium</name>
    <dbReference type="NCBI Taxonomy" id="2024889"/>
    <lineage>
        <taxon>Bacteria</taxon>
        <taxon>Deltaproteobacteria</taxon>
        <taxon>SAR324 cluster</taxon>
    </lineage>
</organism>
<dbReference type="Pfam" id="PF00542">
    <property type="entry name" value="Ribosomal_L12"/>
    <property type="match status" value="1"/>
</dbReference>
<evidence type="ECO:0000313" key="8">
    <source>
        <dbReference type="Proteomes" id="UP000218113"/>
    </source>
</evidence>
<dbReference type="PANTHER" id="PTHR45987">
    <property type="entry name" value="39S RIBOSOMAL PROTEIN L12"/>
    <property type="match status" value="1"/>
</dbReference>
<keyword evidence="2 4" id="KW-0689">Ribosomal protein</keyword>
<comment type="function">
    <text evidence="4">Forms part of the ribosomal stalk which helps the ribosome interact with GTP-bound translation factors. Is thus essential for accurate translation.</text>
</comment>
<evidence type="ECO:0000256" key="2">
    <source>
        <dbReference type="ARBA" id="ARBA00022980"/>
    </source>
</evidence>
<comment type="caution">
    <text evidence="7">The sequence shown here is derived from an EMBL/GenBank/DDBJ whole genome shotgun (WGS) entry which is preliminary data.</text>
</comment>
<dbReference type="GO" id="GO:0022625">
    <property type="term" value="C:cytosolic large ribosomal subunit"/>
    <property type="evidence" value="ECO:0007669"/>
    <property type="project" value="TreeGrafter"/>
</dbReference>
<dbReference type="GO" id="GO:0003735">
    <property type="term" value="F:structural constituent of ribosome"/>
    <property type="evidence" value="ECO:0007669"/>
    <property type="project" value="InterPro"/>
</dbReference>
<gene>
    <name evidence="4 7" type="primary">rplL</name>
    <name evidence="7" type="ORF">COB67_03825</name>
</gene>
<dbReference type="HAMAP" id="MF_00368">
    <property type="entry name" value="Ribosomal_bL12"/>
    <property type="match status" value="1"/>
</dbReference>
<dbReference type="InterPro" id="IPR014719">
    <property type="entry name" value="Ribosomal_bL12_C/ClpS-like"/>
</dbReference>
<evidence type="ECO:0000256" key="1">
    <source>
        <dbReference type="ARBA" id="ARBA00007197"/>
    </source>
</evidence>
<sequence>MADITKDQLIDFISSMSVLELSELVKELEDKFGVSAAAAVGVAAAAPAEAAAEQTEFDVVMTSFGEKKINVIKEVRAITGLGLKEAKVLVESAGADCKVKEGVEKSDAEETAKKLQAVGATCVVK</sequence>
<dbReference type="EMBL" id="NVSR01000013">
    <property type="protein sequence ID" value="PCI29499.1"/>
    <property type="molecule type" value="Genomic_DNA"/>
</dbReference>
<comment type="subunit">
    <text evidence="4">Homodimer. Part of the ribosomal stalk of the 50S ribosomal subunit. Forms a multimeric L10(L12)X complex, where L10 forms an elongated spine to which 2 to 4 L12 dimers bind in a sequential fashion. Binds GTP-bound translation factors.</text>
</comment>
<dbReference type="GO" id="GO:0006412">
    <property type="term" value="P:translation"/>
    <property type="evidence" value="ECO:0007669"/>
    <property type="project" value="UniProtKB-UniRule"/>
</dbReference>
<dbReference type="Gene3D" id="1.20.5.710">
    <property type="entry name" value="Single helix bin"/>
    <property type="match status" value="1"/>
</dbReference>
<dbReference type="CDD" id="cd00387">
    <property type="entry name" value="Ribosomal_L7_L12"/>
    <property type="match status" value="1"/>
</dbReference>
<feature type="domain" description="Large ribosomal subunit protein bL12 C-terminal" evidence="5">
    <location>
        <begin position="57"/>
        <end position="125"/>
    </location>
</feature>
<dbReference type="SUPFAM" id="SSF54736">
    <property type="entry name" value="ClpS-like"/>
    <property type="match status" value="1"/>
</dbReference>
<dbReference type="AlphaFoldDB" id="A0A2A4T882"/>
<dbReference type="PANTHER" id="PTHR45987:SF4">
    <property type="entry name" value="LARGE RIBOSOMAL SUBUNIT PROTEIN BL12M"/>
    <property type="match status" value="1"/>
</dbReference>
<reference evidence="8" key="1">
    <citation type="submission" date="2017-08" db="EMBL/GenBank/DDBJ databases">
        <title>A dynamic microbial community with high functional redundancy inhabits the cold, oxic subseafloor aquifer.</title>
        <authorList>
            <person name="Tully B.J."/>
            <person name="Wheat C.G."/>
            <person name="Glazer B.T."/>
            <person name="Huber J.A."/>
        </authorList>
    </citation>
    <scope>NUCLEOTIDE SEQUENCE [LARGE SCALE GENOMIC DNA]</scope>
</reference>
<evidence type="ECO:0000259" key="5">
    <source>
        <dbReference type="Pfam" id="PF00542"/>
    </source>
</evidence>